<dbReference type="Pfam" id="PF01370">
    <property type="entry name" value="Epimerase"/>
    <property type="match status" value="1"/>
</dbReference>
<organism evidence="2 3">
    <name type="scientific">Streptomyces amakusaensis</name>
    <dbReference type="NCBI Taxonomy" id="67271"/>
    <lineage>
        <taxon>Bacteria</taxon>
        <taxon>Bacillati</taxon>
        <taxon>Actinomycetota</taxon>
        <taxon>Actinomycetes</taxon>
        <taxon>Kitasatosporales</taxon>
        <taxon>Streptomycetaceae</taxon>
        <taxon>Streptomyces</taxon>
    </lineage>
</organism>
<gene>
    <name evidence="2" type="ORF">ACFPRH_12915</name>
</gene>
<dbReference type="Proteomes" id="UP001596160">
    <property type="component" value="Unassembled WGS sequence"/>
</dbReference>
<keyword evidence="3" id="KW-1185">Reference proteome</keyword>
<dbReference type="EMBL" id="JBHSKP010000006">
    <property type="protein sequence ID" value="MFC5152639.1"/>
    <property type="molecule type" value="Genomic_DNA"/>
</dbReference>
<dbReference type="InterPro" id="IPR050177">
    <property type="entry name" value="Lipid_A_modif_metabolic_enz"/>
</dbReference>
<evidence type="ECO:0000259" key="1">
    <source>
        <dbReference type="Pfam" id="PF01370"/>
    </source>
</evidence>
<feature type="domain" description="NAD-dependent epimerase/dehydratase" evidence="1">
    <location>
        <begin position="13"/>
        <end position="160"/>
    </location>
</feature>
<comment type="caution">
    <text evidence="2">The sequence shown here is derived from an EMBL/GenBank/DDBJ whole genome shotgun (WGS) entry which is preliminary data.</text>
</comment>
<dbReference type="SUPFAM" id="SSF51735">
    <property type="entry name" value="NAD(P)-binding Rossmann-fold domains"/>
    <property type="match status" value="1"/>
</dbReference>
<evidence type="ECO:0000313" key="3">
    <source>
        <dbReference type="Proteomes" id="UP001596160"/>
    </source>
</evidence>
<proteinExistence type="predicted"/>
<reference evidence="3" key="1">
    <citation type="journal article" date="2019" name="Int. J. Syst. Evol. Microbiol.">
        <title>The Global Catalogue of Microorganisms (GCM) 10K type strain sequencing project: providing services to taxonomists for standard genome sequencing and annotation.</title>
        <authorList>
            <consortium name="The Broad Institute Genomics Platform"/>
            <consortium name="The Broad Institute Genome Sequencing Center for Infectious Disease"/>
            <person name="Wu L."/>
            <person name="Ma J."/>
        </authorList>
    </citation>
    <scope>NUCLEOTIDE SEQUENCE [LARGE SCALE GENOMIC DNA]</scope>
    <source>
        <strain evidence="3">PCU 266</strain>
    </source>
</reference>
<evidence type="ECO:0000313" key="2">
    <source>
        <dbReference type="EMBL" id="MFC5152639.1"/>
    </source>
</evidence>
<protein>
    <submittedName>
        <fullName evidence="2">NAD-dependent epimerase/dehydratase family protein</fullName>
    </submittedName>
</protein>
<accession>A0ABW0ALR5</accession>
<dbReference type="RefSeq" id="WP_344477924.1">
    <property type="nucleotide sequence ID" value="NZ_BAAASB010000009.1"/>
</dbReference>
<dbReference type="PANTHER" id="PTHR43245:SF54">
    <property type="entry name" value="BLL0593 PROTEIN"/>
    <property type="match status" value="1"/>
</dbReference>
<dbReference type="InterPro" id="IPR001509">
    <property type="entry name" value="Epimerase_deHydtase"/>
</dbReference>
<dbReference type="InterPro" id="IPR036291">
    <property type="entry name" value="NAD(P)-bd_dom_sf"/>
</dbReference>
<dbReference type="Gene3D" id="3.40.50.720">
    <property type="entry name" value="NAD(P)-binding Rossmann-like Domain"/>
    <property type="match status" value="1"/>
</dbReference>
<dbReference type="PANTHER" id="PTHR43245">
    <property type="entry name" value="BIFUNCTIONAL POLYMYXIN RESISTANCE PROTEIN ARNA"/>
    <property type="match status" value="1"/>
</dbReference>
<name>A0ABW0ALR5_9ACTN</name>
<sequence>MHSATRRAPAGRVTVTGSSGQVGAALAEALDAAGWAVRGVDRIPGRWTSVVGDLRDRPVRRAASRSADVLVHAAALHAPHVGRLPDEEFRAVNVDATAGLLDDADRLGARRVLYISSTSVYGHALEPTDRAVWVDERLTPLPRDIYDETKLAAEELVADCAVPSVTLRISRCFPEPPPVRARHLLHRAVDVADVAAAGVLAVAHPTVTGRFNISGPHPFHREDCPALSRDAGAVLAERAPDVVRAFRDRGWPVPDRLDRVYDSTAAANAFGYRPVHGVRQLLRRDTAGGSGPE</sequence>